<dbReference type="InterPro" id="IPR001264">
    <property type="entry name" value="Glyco_trans_51"/>
</dbReference>
<evidence type="ECO:0000256" key="11">
    <source>
        <dbReference type="ARBA" id="ARBA00049902"/>
    </source>
</evidence>
<feature type="domain" description="Penicillin-binding protein transpeptidase" evidence="14">
    <location>
        <begin position="553"/>
        <end position="821"/>
    </location>
</feature>
<evidence type="ECO:0000256" key="9">
    <source>
        <dbReference type="ARBA" id="ARBA00023268"/>
    </source>
</evidence>
<dbReference type="InterPro" id="IPR001460">
    <property type="entry name" value="PCN-bd_Tpept"/>
</dbReference>
<dbReference type="GO" id="GO:0030288">
    <property type="term" value="C:outer membrane-bounded periplasmic space"/>
    <property type="evidence" value="ECO:0007669"/>
    <property type="project" value="TreeGrafter"/>
</dbReference>
<name>A0A9D1VAA8_9BACT</name>
<comment type="similarity">
    <text evidence="3">In the N-terminal section; belongs to the glycosyltransferase 51 family.</text>
</comment>
<feature type="region of interest" description="Disordered" evidence="12">
    <location>
        <begin position="913"/>
        <end position="945"/>
    </location>
</feature>
<dbReference type="InterPro" id="IPR012338">
    <property type="entry name" value="Beta-lactam/transpept-like"/>
</dbReference>
<dbReference type="EMBL" id="DXFQ01000026">
    <property type="protein sequence ID" value="HIX19299.1"/>
    <property type="molecule type" value="Genomic_DNA"/>
</dbReference>
<dbReference type="GO" id="GO:0008658">
    <property type="term" value="F:penicillin binding"/>
    <property type="evidence" value="ECO:0007669"/>
    <property type="project" value="InterPro"/>
</dbReference>
<evidence type="ECO:0000256" key="3">
    <source>
        <dbReference type="ARBA" id="ARBA00007739"/>
    </source>
</evidence>
<evidence type="ECO:0000313" key="16">
    <source>
        <dbReference type="EMBL" id="HIX19299.1"/>
    </source>
</evidence>
<keyword evidence="13" id="KW-1133">Transmembrane helix</keyword>
<organism evidence="16 17">
    <name type="scientific">Candidatus Akkermansia intestinigallinarum</name>
    <dbReference type="NCBI Taxonomy" id="2838431"/>
    <lineage>
        <taxon>Bacteria</taxon>
        <taxon>Pseudomonadati</taxon>
        <taxon>Verrucomicrobiota</taxon>
        <taxon>Verrucomicrobiia</taxon>
        <taxon>Verrucomicrobiales</taxon>
        <taxon>Akkermansiaceae</taxon>
        <taxon>Akkermansia</taxon>
    </lineage>
</organism>
<keyword evidence="13" id="KW-0472">Membrane</keyword>
<proteinExistence type="inferred from homology"/>
<dbReference type="PANTHER" id="PTHR32282:SF33">
    <property type="entry name" value="PEPTIDOGLYCAN GLYCOSYLTRANSFERASE"/>
    <property type="match status" value="1"/>
</dbReference>
<evidence type="ECO:0000256" key="8">
    <source>
        <dbReference type="ARBA" id="ARBA00022801"/>
    </source>
</evidence>
<reference evidence="16" key="2">
    <citation type="submission" date="2021-04" db="EMBL/GenBank/DDBJ databases">
        <authorList>
            <person name="Gilroy R."/>
        </authorList>
    </citation>
    <scope>NUCLEOTIDE SEQUENCE</scope>
    <source>
        <strain evidence="16">14975</strain>
    </source>
</reference>
<dbReference type="Proteomes" id="UP000823964">
    <property type="component" value="Unassembled WGS sequence"/>
</dbReference>
<keyword evidence="4" id="KW-0121">Carboxypeptidase</keyword>
<keyword evidence="5" id="KW-0645">Protease</keyword>
<feature type="compositionally biased region" description="Acidic residues" evidence="12">
    <location>
        <begin position="43"/>
        <end position="59"/>
    </location>
</feature>
<dbReference type="GO" id="GO:0006508">
    <property type="term" value="P:proteolysis"/>
    <property type="evidence" value="ECO:0007669"/>
    <property type="project" value="UniProtKB-KW"/>
</dbReference>
<gene>
    <name evidence="16" type="ORF">H9862_01700</name>
</gene>
<dbReference type="SUPFAM" id="SSF56601">
    <property type="entry name" value="beta-lactamase/transpeptidase-like"/>
    <property type="match status" value="1"/>
</dbReference>
<protein>
    <recommendedName>
        <fullName evidence="10">peptidoglycan glycosyltransferase</fullName>
        <ecNumber evidence="10">2.4.99.28</ecNumber>
    </recommendedName>
</protein>
<keyword evidence="6" id="KW-0328">Glycosyltransferase</keyword>
<evidence type="ECO:0000256" key="6">
    <source>
        <dbReference type="ARBA" id="ARBA00022676"/>
    </source>
</evidence>
<evidence type="ECO:0000259" key="14">
    <source>
        <dbReference type="Pfam" id="PF00905"/>
    </source>
</evidence>
<dbReference type="Gene3D" id="1.10.3810.10">
    <property type="entry name" value="Biosynthetic peptidoglycan transglycosylase-like"/>
    <property type="match status" value="1"/>
</dbReference>
<feature type="transmembrane region" description="Helical" evidence="13">
    <location>
        <begin position="199"/>
        <end position="222"/>
    </location>
</feature>
<evidence type="ECO:0000256" key="1">
    <source>
        <dbReference type="ARBA" id="ARBA00004752"/>
    </source>
</evidence>
<evidence type="ECO:0000256" key="2">
    <source>
        <dbReference type="ARBA" id="ARBA00007090"/>
    </source>
</evidence>
<comment type="similarity">
    <text evidence="2">In the C-terminal section; belongs to the transpeptidase family.</text>
</comment>
<feature type="region of interest" description="Disordered" evidence="12">
    <location>
        <begin position="1"/>
        <end position="160"/>
    </location>
</feature>
<feature type="compositionally biased region" description="Basic and acidic residues" evidence="12">
    <location>
        <begin position="81"/>
        <end position="112"/>
    </location>
</feature>
<keyword evidence="13" id="KW-0812">Transmembrane</keyword>
<keyword evidence="9" id="KW-0511">Multifunctional enzyme</keyword>
<feature type="transmembrane region" description="Helical" evidence="13">
    <location>
        <begin position="169"/>
        <end position="187"/>
    </location>
</feature>
<evidence type="ECO:0000256" key="12">
    <source>
        <dbReference type="SAM" id="MobiDB-lite"/>
    </source>
</evidence>
<reference evidence="16" key="1">
    <citation type="journal article" date="2021" name="PeerJ">
        <title>Extensive microbial diversity within the chicken gut microbiome revealed by metagenomics and culture.</title>
        <authorList>
            <person name="Gilroy R."/>
            <person name="Ravi A."/>
            <person name="Getino M."/>
            <person name="Pursley I."/>
            <person name="Horton D.L."/>
            <person name="Alikhan N.F."/>
            <person name="Baker D."/>
            <person name="Gharbi K."/>
            <person name="Hall N."/>
            <person name="Watson M."/>
            <person name="Adriaenssens E.M."/>
            <person name="Foster-Nyarko E."/>
            <person name="Jarju S."/>
            <person name="Secka A."/>
            <person name="Antonio M."/>
            <person name="Oren A."/>
            <person name="Chaudhuri R.R."/>
            <person name="La Ragione R."/>
            <person name="Hildebrand F."/>
            <person name="Pallen M.J."/>
        </authorList>
    </citation>
    <scope>NUCLEOTIDE SEQUENCE</scope>
    <source>
        <strain evidence="16">14975</strain>
    </source>
</reference>
<dbReference type="PANTHER" id="PTHR32282">
    <property type="entry name" value="BINDING PROTEIN TRANSPEPTIDASE, PUTATIVE-RELATED"/>
    <property type="match status" value="1"/>
</dbReference>
<comment type="pathway">
    <text evidence="1">Cell wall biogenesis; peptidoglycan biosynthesis.</text>
</comment>
<keyword evidence="7" id="KW-0808">Transferase</keyword>
<feature type="compositionally biased region" description="Low complexity" evidence="12">
    <location>
        <begin position="133"/>
        <end position="146"/>
    </location>
</feature>
<dbReference type="Pfam" id="PF00912">
    <property type="entry name" value="Transgly"/>
    <property type="match status" value="1"/>
</dbReference>
<dbReference type="Pfam" id="PF00905">
    <property type="entry name" value="Transpeptidase"/>
    <property type="match status" value="1"/>
</dbReference>
<evidence type="ECO:0000256" key="7">
    <source>
        <dbReference type="ARBA" id="ARBA00022679"/>
    </source>
</evidence>
<dbReference type="EC" id="2.4.99.28" evidence="10"/>
<dbReference type="GO" id="GO:0004180">
    <property type="term" value="F:carboxypeptidase activity"/>
    <property type="evidence" value="ECO:0007669"/>
    <property type="project" value="UniProtKB-KW"/>
</dbReference>
<evidence type="ECO:0000313" key="17">
    <source>
        <dbReference type="Proteomes" id="UP000823964"/>
    </source>
</evidence>
<dbReference type="GO" id="GO:0009252">
    <property type="term" value="P:peptidoglycan biosynthetic process"/>
    <property type="evidence" value="ECO:0007669"/>
    <property type="project" value="TreeGrafter"/>
</dbReference>
<evidence type="ECO:0000256" key="4">
    <source>
        <dbReference type="ARBA" id="ARBA00022645"/>
    </source>
</evidence>
<dbReference type="InterPro" id="IPR023346">
    <property type="entry name" value="Lysozyme-like_dom_sf"/>
</dbReference>
<evidence type="ECO:0000256" key="10">
    <source>
        <dbReference type="ARBA" id="ARBA00044770"/>
    </source>
</evidence>
<comment type="catalytic activity">
    <reaction evidence="11">
        <text>[GlcNAc-(1-&gt;4)-Mur2Ac(oyl-L-Ala-gamma-D-Glu-L-Lys-D-Ala-D-Ala)](n)-di-trans,octa-cis-undecaprenyl diphosphate + beta-D-GlcNAc-(1-&gt;4)-Mur2Ac(oyl-L-Ala-gamma-D-Glu-L-Lys-D-Ala-D-Ala)-di-trans,octa-cis-undecaprenyl diphosphate = [GlcNAc-(1-&gt;4)-Mur2Ac(oyl-L-Ala-gamma-D-Glu-L-Lys-D-Ala-D-Ala)](n+1)-di-trans,octa-cis-undecaprenyl diphosphate + di-trans,octa-cis-undecaprenyl diphosphate + H(+)</text>
        <dbReference type="Rhea" id="RHEA:23708"/>
        <dbReference type="Rhea" id="RHEA-COMP:9602"/>
        <dbReference type="Rhea" id="RHEA-COMP:9603"/>
        <dbReference type="ChEBI" id="CHEBI:15378"/>
        <dbReference type="ChEBI" id="CHEBI:58405"/>
        <dbReference type="ChEBI" id="CHEBI:60033"/>
        <dbReference type="ChEBI" id="CHEBI:78435"/>
        <dbReference type="EC" id="2.4.99.28"/>
    </reaction>
</comment>
<dbReference type="GO" id="GO:0008955">
    <property type="term" value="F:peptidoglycan glycosyltransferase activity"/>
    <property type="evidence" value="ECO:0007669"/>
    <property type="project" value="UniProtKB-EC"/>
</dbReference>
<evidence type="ECO:0000256" key="13">
    <source>
        <dbReference type="SAM" id="Phobius"/>
    </source>
</evidence>
<accession>A0A9D1VAA8</accession>
<dbReference type="Gene3D" id="3.40.710.10">
    <property type="entry name" value="DD-peptidase/beta-lactamase superfamily"/>
    <property type="match status" value="1"/>
</dbReference>
<keyword evidence="8" id="KW-0378">Hydrolase</keyword>
<evidence type="ECO:0000259" key="15">
    <source>
        <dbReference type="Pfam" id="PF00912"/>
    </source>
</evidence>
<dbReference type="InterPro" id="IPR050396">
    <property type="entry name" value="Glycosyltr_51/Transpeptidase"/>
</dbReference>
<dbReference type="AlphaFoldDB" id="A0A9D1VAA8"/>
<comment type="caution">
    <text evidence="16">The sequence shown here is derived from an EMBL/GenBank/DDBJ whole genome shotgun (WGS) entry which is preliminary data.</text>
</comment>
<sequence>MCPRYKASDDDDTDAPRPRPRAARPRAQAAPQPRRPVQRESVDYSEPDDSEPDGGDEALGEPLRAPSLPDESLNDTPLRGEAPRGHLPREAEPERGAYHLRSDEAPPAARRDAPRRRTAVSPPPLADDDRAFGLLGSSDYGSDSGSTARGGEPAPWETFRKPPAKGMSALRALMLILFFPFRLIWYLTRHAPRIILLPLRLILSLCFVGFIFLFIIGIIYGIKAGRYDITQVLRMPERSIVLDRKGGEIGTLHGENRRTITNLREEVPQYFIDALIVQEDRSFWEHGGVDPRGVMRAVGQVFKHRHATQGASTITMQLAKNTYNHRERNLDAKLTEVVLAWRIEATYDKETILTCYINRVFWGHTFLGLKQAAYGYFSKQPRDLTISESALLAGIVCSPNEFSPYRSPSAAKIQRDKVLKLMVEHGYITRNEYESAMAEPIVTRLPEWSGTDNYALDLIRSEVDHILNMLEADEQHIKEQIMYSGGLVIRTTLDLDLQDAAMHDMDARLVDMFEKNPRYKHQTRARYRAEYEALRARDPEAAARLRPQYLQAACVIIDNATGALLAVVGGRDSSESPLNRAVQSRRQVGSLFKPFVYSTYFERGYAPNSQLSDDRLRPGEVPGARRWNPGNADGRYTGMHPAGWGLLKSRNTMSVRAGVRAGLQNVVNYALMAGFPAPPRQPGPTIYLGTWEASPLEVASAYTLFANGGVRPTPYIIESITDADGHVIWHNQPSARRVFSPRTTAITTAILQKITKPGGTAGRMQQLGFTAPAGGKTGTTNSYRNAWFCGFTSELTTAVWVGFDKPRTIADRAYGGTVALPLWVGIMKQAQERGYAMGEIRGTPAAPRSMGLRLCRVSGMLAHSGCEYEGTAYTDNLVDINQPRSLCTMHREHTDPVPGGTRIINTGAAVIVDEDQAEDPESASDEDEAVDPEDMGEDIAEDPDA</sequence>
<feature type="domain" description="Glycosyl transferase family 51" evidence="15">
    <location>
        <begin position="248"/>
        <end position="422"/>
    </location>
</feature>
<dbReference type="SUPFAM" id="SSF53955">
    <property type="entry name" value="Lysozyme-like"/>
    <property type="match status" value="1"/>
</dbReference>
<evidence type="ECO:0000256" key="5">
    <source>
        <dbReference type="ARBA" id="ARBA00022670"/>
    </source>
</evidence>
<dbReference type="InterPro" id="IPR036950">
    <property type="entry name" value="PBP_transglycosylase"/>
</dbReference>